<sequence length="146" mass="16312">MFCRVESKITTEDFHRMNDYIDLEDADELDEDELSDEEGPVPPPTRLVLERQLNKSILIGWCPPDAPPGTAEAYHVYVDGVPKATIRATEKTRALVEGVDCNQPHRISVRSVNPLGRHSRDAACTIVIGKGKILTDIYLPFIVILT</sequence>
<keyword evidence="3" id="KW-1185">Reference proteome</keyword>
<organism evidence="2 3">
    <name type="scientific">Stegodyphus mimosarum</name>
    <name type="common">African social velvet spider</name>
    <dbReference type="NCBI Taxonomy" id="407821"/>
    <lineage>
        <taxon>Eukaryota</taxon>
        <taxon>Metazoa</taxon>
        <taxon>Ecdysozoa</taxon>
        <taxon>Arthropoda</taxon>
        <taxon>Chelicerata</taxon>
        <taxon>Arachnida</taxon>
        <taxon>Araneae</taxon>
        <taxon>Araneomorphae</taxon>
        <taxon>Entelegynae</taxon>
        <taxon>Eresoidea</taxon>
        <taxon>Eresidae</taxon>
        <taxon>Stegodyphus</taxon>
    </lineage>
</organism>
<dbReference type="EMBL" id="KK112474">
    <property type="protein sequence ID" value="KFM57746.1"/>
    <property type="molecule type" value="Genomic_DNA"/>
</dbReference>
<dbReference type="SUPFAM" id="SSF49265">
    <property type="entry name" value="Fibronectin type III"/>
    <property type="match status" value="1"/>
</dbReference>
<dbReference type="GO" id="GO:0007274">
    <property type="term" value="P:neuromuscular synaptic transmission"/>
    <property type="evidence" value="ECO:0007669"/>
    <property type="project" value="TreeGrafter"/>
</dbReference>
<dbReference type="PANTHER" id="PTHR14234:SF19">
    <property type="entry name" value="RIM-BINDING PROTEIN, ISOFORM F"/>
    <property type="match status" value="1"/>
</dbReference>
<dbReference type="Gene3D" id="2.60.40.10">
    <property type="entry name" value="Immunoglobulins"/>
    <property type="match status" value="1"/>
</dbReference>
<evidence type="ECO:0000313" key="3">
    <source>
        <dbReference type="Proteomes" id="UP000054359"/>
    </source>
</evidence>
<dbReference type="PROSITE" id="PS50853">
    <property type="entry name" value="FN3"/>
    <property type="match status" value="1"/>
</dbReference>
<dbReference type="InterPro" id="IPR040325">
    <property type="entry name" value="RIMBP1/2/3"/>
</dbReference>
<dbReference type="OrthoDB" id="4158657at2759"/>
<reference evidence="2 3" key="1">
    <citation type="submission" date="2013-11" db="EMBL/GenBank/DDBJ databases">
        <title>Genome sequencing of Stegodyphus mimosarum.</title>
        <authorList>
            <person name="Bechsgaard J."/>
        </authorList>
    </citation>
    <scope>NUCLEOTIDE SEQUENCE [LARGE SCALE GENOMIC DNA]</scope>
</reference>
<feature type="domain" description="Fibronectin type-III" evidence="1">
    <location>
        <begin position="43"/>
        <end position="132"/>
    </location>
</feature>
<name>A0A087SY07_STEMI</name>
<dbReference type="Proteomes" id="UP000054359">
    <property type="component" value="Unassembled WGS sequence"/>
</dbReference>
<feature type="non-terminal residue" evidence="2">
    <location>
        <position position="146"/>
    </location>
</feature>
<dbReference type="GO" id="GO:0045202">
    <property type="term" value="C:synapse"/>
    <property type="evidence" value="ECO:0007669"/>
    <property type="project" value="GOC"/>
</dbReference>
<evidence type="ECO:0000259" key="1">
    <source>
        <dbReference type="PROSITE" id="PS50853"/>
    </source>
</evidence>
<dbReference type="InterPro" id="IPR013783">
    <property type="entry name" value="Ig-like_fold"/>
</dbReference>
<dbReference type="AlphaFoldDB" id="A0A087SY07"/>
<dbReference type="InterPro" id="IPR036116">
    <property type="entry name" value="FN3_sf"/>
</dbReference>
<dbReference type="PANTHER" id="PTHR14234">
    <property type="entry name" value="RIM BINDING PROTEIN-RELATED"/>
    <property type="match status" value="1"/>
</dbReference>
<proteinExistence type="predicted"/>
<dbReference type="InterPro" id="IPR003961">
    <property type="entry name" value="FN3_dom"/>
</dbReference>
<accession>A0A087SY07</accession>
<dbReference type="CDD" id="cd00063">
    <property type="entry name" value="FN3"/>
    <property type="match status" value="1"/>
</dbReference>
<evidence type="ECO:0000313" key="2">
    <source>
        <dbReference type="EMBL" id="KFM57746.1"/>
    </source>
</evidence>
<protein>
    <submittedName>
        <fullName evidence="2">RIMS-binding protein 2</fullName>
    </submittedName>
</protein>
<gene>
    <name evidence="2" type="ORF">X975_27053</name>
</gene>
<dbReference type="STRING" id="407821.A0A087SY07"/>